<evidence type="ECO:0000256" key="1">
    <source>
        <dbReference type="SAM" id="SignalP"/>
    </source>
</evidence>
<dbReference type="GeneID" id="63782831"/>
<accession>A0A1Y2EWT5</accession>
<comment type="caution">
    <text evidence="2">The sequence shown here is derived from an EMBL/GenBank/DDBJ whole genome shotgun (WGS) entry which is preliminary data.</text>
</comment>
<keyword evidence="3" id="KW-1185">Reference proteome</keyword>
<protein>
    <submittedName>
        <fullName evidence="2">Uncharacterized protein</fullName>
    </submittedName>
</protein>
<dbReference type="Proteomes" id="UP000193685">
    <property type="component" value="Unassembled WGS sequence"/>
</dbReference>
<dbReference type="AlphaFoldDB" id="A0A1Y2EWT5"/>
<organism evidence="2 3">
    <name type="scientific">Protomyces lactucae-debilis</name>
    <dbReference type="NCBI Taxonomy" id="2754530"/>
    <lineage>
        <taxon>Eukaryota</taxon>
        <taxon>Fungi</taxon>
        <taxon>Dikarya</taxon>
        <taxon>Ascomycota</taxon>
        <taxon>Taphrinomycotina</taxon>
        <taxon>Taphrinomycetes</taxon>
        <taxon>Taphrinales</taxon>
        <taxon>Protomycetaceae</taxon>
        <taxon>Protomyces</taxon>
    </lineage>
</organism>
<evidence type="ECO:0000313" key="3">
    <source>
        <dbReference type="Proteomes" id="UP000193685"/>
    </source>
</evidence>
<reference evidence="2 3" key="1">
    <citation type="submission" date="2016-07" db="EMBL/GenBank/DDBJ databases">
        <title>Pervasive Adenine N6-methylation of Active Genes in Fungi.</title>
        <authorList>
            <consortium name="DOE Joint Genome Institute"/>
            <person name="Mondo S.J."/>
            <person name="Dannebaum R.O."/>
            <person name="Kuo R.C."/>
            <person name="Labutti K."/>
            <person name="Haridas S."/>
            <person name="Kuo A."/>
            <person name="Salamov A."/>
            <person name="Ahrendt S.R."/>
            <person name="Lipzen A."/>
            <person name="Sullivan W."/>
            <person name="Andreopoulos W.B."/>
            <person name="Clum A."/>
            <person name="Lindquist E."/>
            <person name="Daum C."/>
            <person name="Ramamoorthy G.K."/>
            <person name="Gryganskyi A."/>
            <person name="Culley D."/>
            <person name="Magnuson J.K."/>
            <person name="James T.Y."/>
            <person name="O'Malley M.A."/>
            <person name="Stajich J.E."/>
            <person name="Spatafora J.W."/>
            <person name="Visel A."/>
            <person name="Grigoriev I.V."/>
        </authorList>
    </citation>
    <scope>NUCLEOTIDE SEQUENCE [LARGE SCALE GENOMIC DNA]</scope>
    <source>
        <strain evidence="2 3">12-1054</strain>
    </source>
</reference>
<proteinExistence type="predicted"/>
<dbReference type="EMBL" id="MCFI01000024">
    <property type="protein sequence ID" value="ORY76018.1"/>
    <property type="molecule type" value="Genomic_DNA"/>
</dbReference>
<dbReference type="RefSeq" id="XP_040722471.1">
    <property type="nucleotide sequence ID" value="XM_040866232.1"/>
</dbReference>
<keyword evidence="1" id="KW-0732">Signal</keyword>
<evidence type="ECO:0000313" key="2">
    <source>
        <dbReference type="EMBL" id="ORY76018.1"/>
    </source>
</evidence>
<feature type="chain" id="PRO_5013186452" evidence="1">
    <location>
        <begin position="27"/>
        <end position="81"/>
    </location>
</feature>
<gene>
    <name evidence="2" type="ORF">BCR37DRAFT_166578</name>
</gene>
<feature type="signal peptide" evidence="1">
    <location>
        <begin position="1"/>
        <end position="26"/>
    </location>
</feature>
<name>A0A1Y2EWT5_PROLT</name>
<sequence>MAHCFSPTLVFGLLNLLMALLSMVFSDRHKLSMHNDQSPGQCSNQLGINLLPVLDAIYNDNADRVASHLCSSQNQKVLPSA</sequence>